<dbReference type="InterPro" id="IPR001737">
    <property type="entry name" value="KsgA/Erm"/>
</dbReference>
<evidence type="ECO:0000256" key="10">
    <source>
        <dbReference type="ARBA" id="ARBA00023163"/>
    </source>
</evidence>
<dbReference type="PANTHER" id="PTHR11727">
    <property type="entry name" value="DIMETHYLADENOSINE TRANSFERASE"/>
    <property type="match status" value="1"/>
</dbReference>
<keyword evidence="8" id="KW-0805">Transcription regulation</keyword>
<keyword evidence="4 11" id="KW-0808">Transferase</keyword>
<dbReference type="Pfam" id="PF00398">
    <property type="entry name" value="RrnaAD"/>
    <property type="match status" value="1"/>
</dbReference>
<dbReference type="PANTHER" id="PTHR11727:SF13">
    <property type="entry name" value="DIMETHYLADENOSINE TRANSFERASE 2, MITOCHONDRIAL"/>
    <property type="match status" value="1"/>
</dbReference>
<dbReference type="Proteomes" id="UP001054945">
    <property type="component" value="Unassembled WGS sequence"/>
</dbReference>
<evidence type="ECO:0000259" key="12">
    <source>
        <dbReference type="SMART" id="SM00650"/>
    </source>
</evidence>
<keyword evidence="6" id="KW-0694">RNA-binding</keyword>
<sequence length="336" mass="40013">MSKPRLSSKSKDLAPCEICASGKHLKSSKTTKKKPYNEVAKKNHFKAYGNSYINDSASADIIASHLCEDWKEGYIFECNPGPGMLSESILKLKIPHLRVFEKNEKFLPQLKVLSTEYNNFEIVEKDFLFLPNLTAKRLYRDTCDDLDEFLRVFQNFPGKMVCHLDYFQSYIQSEYLSMFAEPKSNFKMYRWSTVLYKVFFDIKFLYKNEENSFYLVKLTPRSDLFSSLVNNNRLQDFYYFIWHHFFRRTDFVIPVLEKYVPLCGTRLIEEGMNAFVRFGYLSPEQLLKLFNQFSSWPEYEESIFHFTAKSFFKEFTFVDEEEEEEESDFMLNHKIK</sequence>
<evidence type="ECO:0000256" key="4">
    <source>
        <dbReference type="ARBA" id="ARBA00022679"/>
    </source>
</evidence>
<evidence type="ECO:0000256" key="11">
    <source>
        <dbReference type="RuleBase" id="RU362106"/>
    </source>
</evidence>
<evidence type="ECO:0000256" key="6">
    <source>
        <dbReference type="ARBA" id="ARBA00022884"/>
    </source>
</evidence>
<evidence type="ECO:0000256" key="9">
    <source>
        <dbReference type="ARBA" id="ARBA00023128"/>
    </source>
</evidence>
<dbReference type="PIRSF" id="PIRSF027833">
    <property type="entry name" value="MtTFB2"/>
    <property type="match status" value="1"/>
</dbReference>
<feature type="domain" description="Ribosomal RNA adenine methylase transferase N-terminal" evidence="12">
    <location>
        <begin position="58"/>
        <end position="222"/>
    </location>
</feature>
<comment type="similarity">
    <text evidence="11">Belongs to the class I-like SAM-binding methyltransferase superfamily. rRNA adenine N(6)-methyltransferase family.</text>
</comment>
<dbReference type="GO" id="GO:0034246">
    <property type="term" value="F:mitochondrial transcription factor activity"/>
    <property type="evidence" value="ECO:0007669"/>
    <property type="project" value="TreeGrafter"/>
</dbReference>
<dbReference type="InterPro" id="IPR020598">
    <property type="entry name" value="rRNA_Ade_methylase_Trfase_N"/>
</dbReference>
<accession>A0AAV4UPI6</accession>
<keyword evidence="3 11" id="KW-0489">Methyltransferase</keyword>
<dbReference type="EC" id="2.1.1.-" evidence="11"/>
<evidence type="ECO:0000256" key="1">
    <source>
        <dbReference type="ARBA" id="ARBA00004173"/>
    </source>
</evidence>
<dbReference type="EMBL" id="BPLR01013232">
    <property type="protein sequence ID" value="GIY59702.1"/>
    <property type="molecule type" value="Genomic_DNA"/>
</dbReference>
<keyword evidence="14" id="KW-1185">Reference proteome</keyword>
<gene>
    <name evidence="13" type="primary">mtTFB2</name>
    <name evidence="13" type="ORF">CEXT_210481</name>
</gene>
<dbReference type="SUPFAM" id="SSF53335">
    <property type="entry name" value="S-adenosyl-L-methionine-dependent methyltransferases"/>
    <property type="match status" value="1"/>
</dbReference>
<evidence type="ECO:0000256" key="2">
    <source>
        <dbReference type="ARBA" id="ARBA00022552"/>
    </source>
</evidence>
<reference evidence="13 14" key="1">
    <citation type="submission" date="2021-06" db="EMBL/GenBank/DDBJ databases">
        <title>Caerostris extrusa draft genome.</title>
        <authorList>
            <person name="Kono N."/>
            <person name="Arakawa K."/>
        </authorList>
    </citation>
    <scope>NUCLEOTIDE SEQUENCE [LARGE SCALE GENOMIC DNA]</scope>
</reference>
<dbReference type="GO" id="GO:0000179">
    <property type="term" value="F:rRNA (adenine-N6,N6-)-dimethyltransferase activity"/>
    <property type="evidence" value="ECO:0007669"/>
    <property type="project" value="InterPro"/>
</dbReference>
<comment type="subcellular location">
    <subcellularLocation>
        <location evidence="1">Mitochondrion</location>
    </subcellularLocation>
</comment>
<dbReference type="GO" id="GO:0006391">
    <property type="term" value="P:transcription initiation at mitochondrial promoter"/>
    <property type="evidence" value="ECO:0007669"/>
    <property type="project" value="TreeGrafter"/>
</dbReference>
<comment type="caution">
    <text evidence="13">The sequence shown here is derived from an EMBL/GenBank/DDBJ whole genome shotgun (WGS) entry which is preliminary data.</text>
</comment>
<dbReference type="InterPro" id="IPR029063">
    <property type="entry name" value="SAM-dependent_MTases_sf"/>
</dbReference>
<keyword evidence="9" id="KW-0496">Mitochondrion</keyword>
<evidence type="ECO:0000256" key="3">
    <source>
        <dbReference type="ARBA" id="ARBA00022603"/>
    </source>
</evidence>
<dbReference type="GO" id="GO:0005759">
    <property type="term" value="C:mitochondrial matrix"/>
    <property type="evidence" value="ECO:0007669"/>
    <property type="project" value="TreeGrafter"/>
</dbReference>
<evidence type="ECO:0000313" key="13">
    <source>
        <dbReference type="EMBL" id="GIY59702.1"/>
    </source>
</evidence>
<keyword evidence="5 11" id="KW-0949">S-adenosyl-L-methionine</keyword>
<evidence type="ECO:0000313" key="14">
    <source>
        <dbReference type="Proteomes" id="UP001054945"/>
    </source>
</evidence>
<keyword evidence="7" id="KW-0809">Transit peptide</keyword>
<name>A0AAV4UPI6_CAEEX</name>
<proteinExistence type="inferred from homology"/>
<protein>
    <recommendedName>
        <fullName evidence="11">rRNA adenine N(6)-methyltransferase</fullName>
        <ecNumber evidence="11">2.1.1.-</ecNumber>
    </recommendedName>
</protein>
<dbReference type="Gene3D" id="3.40.50.150">
    <property type="entry name" value="Vaccinia Virus protein VP39"/>
    <property type="match status" value="1"/>
</dbReference>
<evidence type="ECO:0000256" key="5">
    <source>
        <dbReference type="ARBA" id="ARBA00022691"/>
    </source>
</evidence>
<dbReference type="SMART" id="SM00650">
    <property type="entry name" value="rADc"/>
    <property type="match status" value="1"/>
</dbReference>
<dbReference type="GO" id="GO:0003723">
    <property type="term" value="F:RNA binding"/>
    <property type="evidence" value="ECO:0007669"/>
    <property type="project" value="UniProtKB-KW"/>
</dbReference>
<evidence type="ECO:0000256" key="7">
    <source>
        <dbReference type="ARBA" id="ARBA00022946"/>
    </source>
</evidence>
<keyword evidence="10" id="KW-0804">Transcription</keyword>
<evidence type="ECO:0000256" key="8">
    <source>
        <dbReference type="ARBA" id="ARBA00023015"/>
    </source>
</evidence>
<keyword evidence="2 11" id="KW-0698">rRNA processing</keyword>
<dbReference type="AlphaFoldDB" id="A0AAV4UPI6"/>
<organism evidence="13 14">
    <name type="scientific">Caerostris extrusa</name>
    <name type="common">Bark spider</name>
    <name type="synonym">Caerostris bankana</name>
    <dbReference type="NCBI Taxonomy" id="172846"/>
    <lineage>
        <taxon>Eukaryota</taxon>
        <taxon>Metazoa</taxon>
        <taxon>Ecdysozoa</taxon>
        <taxon>Arthropoda</taxon>
        <taxon>Chelicerata</taxon>
        <taxon>Arachnida</taxon>
        <taxon>Araneae</taxon>
        <taxon>Araneomorphae</taxon>
        <taxon>Entelegynae</taxon>
        <taxon>Araneoidea</taxon>
        <taxon>Araneidae</taxon>
        <taxon>Caerostris</taxon>
    </lineage>
</organism>